<dbReference type="InterPro" id="IPR044210">
    <property type="entry name" value="Tfc3-like"/>
</dbReference>
<dbReference type="GO" id="GO:0042791">
    <property type="term" value="P:5S class rRNA transcription by RNA polymerase III"/>
    <property type="evidence" value="ECO:0007669"/>
    <property type="project" value="TreeGrafter"/>
</dbReference>
<keyword evidence="4" id="KW-1185">Reference proteome</keyword>
<comment type="caution">
    <text evidence="3">The sequence shown here is derived from an EMBL/GenBank/DDBJ whole genome shotgun (WGS) entry which is preliminary data.</text>
</comment>
<proteinExistence type="predicted"/>
<feature type="domain" description="GTF3C1 extended winged-helix" evidence="2">
    <location>
        <begin position="1"/>
        <end position="74"/>
    </location>
</feature>
<dbReference type="Proteomes" id="UP001381693">
    <property type="component" value="Unassembled WGS sequence"/>
</dbReference>
<evidence type="ECO:0000313" key="4">
    <source>
        <dbReference type="Proteomes" id="UP001381693"/>
    </source>
</evidence>
<name>A0AAN8XL19_HALRR</name>
<dbReference type="InterPro" id="IPR056467">
    <property type="entry name" value="eWH_GTF3C1"/>
</dbReference>
<organism evidence="3 4">
    <name type="scientific">Halocaridina rubra</name>
    <name type="common">Hawaiian red shrimp</name>
    <dbReference type="NCBI Taxonomy" id="373956"/>
    <lineage>
        <taxon>Eukaryota</taxon>
        <taxon>Metazoa</taxon>
        <taxon>Ecdysozoa</taxon>
        <taxon>Arthropoda</taxon>
        <taxon>Crustacea</taxon>
        <taxon>Multicrustacea</taxon>
        <taxon>Malacostraca</taxon>
        <taxon>Eumalacostraca</taxon>
        <taxon>Eucarida</taxon>
        <taxon>Decapoda</taxon>
        <taxon>Pleocyemata</taxon>
        <taxon>Caridea</taxon>
        <taxon>Atyoidea</taxon>
        <taxon>Atyidae</taxon>
        <taxon>Halocaridina</taxon>
    </lineage>
</organism>
<gene>
    <name evidence="3" type="ORF">SK128_012512</name>
</gene>
<dbReference type="EMBL" id="JAXCGZ010000888">
    <property type="protein sequence ID" value="KAK7085487.1"/>
    <property type="molecule type" value="Genomic_DNA"/>
</dbReference>
<evidence type="ECO:0000313" key="3">
    <source>
        <dbReference type="EMBL" id="KAK7085487.1"/>
    </source>
</evidence>
<evidence type="ECO:0000259" key="2">
    <source>
        <dbReference type="Pfam" id="PF24101"/>
    </source>
</evidence>
<dbReference type="Pfam" id="PF24101">
    <property type="entry name" value="WHD_GTF3C1"/>
    <property type="match status" value="1"/>
</dbReference>
<accession>A0AAN8XL19</accession>
<reference evidence="3 4" key="1">
    <citation type="submission" date="2023-11" db="EMBL/GenBank/DDBJ databases">
        <title>Halocaridina rubra genome assembly.</title>
        <authorList>
            <person name="Smith C."/>
        </authorList>
    </citation>
    <scope>NUCLEOTIDE SEQUENCE [LARGE SCALE GENOMIC DNA]</scope>
    <source>
        <strain evidence="3">EP-1</strain>
        <tissue evidence="3">Whole</tissue>
    </source>
</reference>
<feature type="compositionally biased region" description="Basic residues" evidence="1">
    <location>
        <begin position="1046"/>
        <end position="1063"/>
    </location>
</feature>
<feature type="region of interest" description="Disordered" evidence="1">
    <location>
        <begin position="995"/>
        <end position="1083"/>
    </location>
</feature>
<protein>
    <recommendedName>
        <fullName evidence="2">GTF3C1 extended winged-helix domain-containing protein</fullName>
    </recommendedName>
</protein>
<feature type="region of interest" description="Disordered" evidence="1">
    <location>
        <begin position="81"/>
        <end position="119"/>
    </location>
</feature>
<dbReference type="GO" id="GO:0000127">
    <property type="term" value="C:transcription factor TFIIIC complex"/>
    <property type="evidence" value="ECO:0007669"/>
    <property type="project" value="InterPro"/>
</dbReference>
<sequence length="1369" mass="156444">MIVRAETDEGYPVKMDKKSLYRLLDKLARGGFLKNIKVNLKCGNQVKTLPFVVHPSITFESPHLKSAIEQQKLKFLAMKTETKKESSASSENSKDSVKSKGDTEVANTSRDEKRSIDEVKKTSVDASMYELKQMHKITAKQKLSVAPVPESATDNATVEHPKKVASSRGSLGPKFIRMSEFHDFLFYLVYGYCGQEDLNQEEAWETIAKSCPEAQLENEDLSAYPRIYCPEVSWKMFIPPLPNHMISEVGWAFVCDILLRLPLTVFMRLVNIHYISPEVEEYIAHPLKSNLLLKYLPSIIRQNLLQGRRYVTYIMDLINRLCYVGLTQYGQQVMKEKDQVFIYINSRASLIDTTTSSPGYHQISADKEYVRKEYTFSCIQDVHQYWYDMWTIAMHTPLGGHNCMQGKKITIQILDRKPQIMETIKNRDMLEAPARDNGTIPGDGRGACGLDSALFVHLKRNWSSNYGYSVISKPSALISTSVEGSEKNYEGTMSYTQYLMNTTNPSSDTVSPKHRLAGLRNAKLSVYKPRIGTEGKIMEVSVGLVQASAKNRKRKKEDANDLVSNEGSISKIAPVPSEKRRKPNSYLRELKIRKKSPKKPYYDEEDRAALRRMNKLRVDWSSAEDSFLLLCKVASCFLFPNKRSQMITFSIVRDMLHKRFPEARNKTSRACQRRINYIMKNPTTEYNVSNFLEEVKQDARIVEDFKGTKLPKSKRNVEVVYTAMFKSLMQRLVSKFGSSESRHCPDLPDTIEECDQKFRLIVAASSLRSKLKFHEVTCVSDIDFHVVNSLIYSSLCSTHDRDSYAYQLYLAYQQYPQSLLNSVLRHMRQDQMISYKKCYNRSLFTQSCLPLSMSPFQLSMTYIHVFNTRYQYEIFHQAWQMLKRLYEKEVVLLNKLISVIKSQSANRNSDEFYVMPGPSTVVADDLLHGNTQEAHGKGVPVVILHEGGFCATIVALMATKRLIFDIIIPEQVIMMDQQQAFLEDHSPSLLRRFSSHTEMSGRQIEDLKVPKDSLHKDSASIKNIPGQREIHEETANGVDSDLTKTPVKRKAFGKDSHKVKRSKSIHDEQDSDLDANLPTEEPETDPLYIASAETFKKSNINDGDFVTDIPLSSSGIDMSNDKEENRLLVDNNKEPDETEVDIPKEQNESEESAIQEKGSQAEEIFITGEKSETTVAQGRGNMTSASRLGLYMMRDQLSKAEVDQINIQHAQEHLVVNACDVNCRLRPPPELQESFEVEIPDNPDKVENFLLPLNKQKIAEALECRKKVTLEGWTTLNEIITVWKKEGKSDSFLQLVRDIYEHIASRKEIGASTKELKEKFRLQDRLHIMSIVSAMEGARLLLRVGVAVVRWVTIPHTKPWLIHTNKITR</sequence>
<dbReference type="PANTHER" id="PTHR15180:SF1">
    <property type="entry name" value="GENERAL TRANSCRIPTION FACTOR 3C POLYPEPTIDE 1"/>
    <property type="match status" value="1"/>
</dbReference>
<evidence type="ECO:0000256" key="1">
    <source>
        <dbReference type="SAM" id="MobiDB-lite"/>
    </source>
</evidence>
<feature type="compositionally biased region" description="Basic and acidic residues" evidence="1">
    <location>
        <begin position="1003"/>
        <end position="1019"/>
    </location>
</feature>
<feature type="compositionally biased region" description="Basic and acidic residues" evidence="1">
    <location>
        <begin position="1119"/>
        <end position="1147"/>
    </location>
</feature>
<feature type="region of interest" description="Disordered" evidence="1">
    <location>
        <begin position="1112"/>
        <end position="1159"/>
    </location>
</feature>
<dbReference type="PANTHER" id="PTHR15180">
    <property type="entry name" value="GENERAL TRANSCRIPTION FACTOR 3C POLYPEPTIDE 1"/>
    <property type="match status" value="1"/>
</dbReference>
<dbReference type="GO" id="GO:0003677">
    <property type="term" value="F:DNA binding"/>
    <property type="evidence" value="ECO:0007669"/>
    <property type="project" value="InterPro"/>
</dbReference>
<dbReference type="GO" id="GO:0006384">
    <property type="term" value="P:transcription initiation at RNA polymerase III promoter"/>
    <property type="evidence" value="ECO:0007669"/>
    <property type="project" value="InterPro"/>
</dbReference>